<dbReference type="InterPro" id="IPR051060">
    <property type="entry name" value="Carbamoyltrans_HypF-like"/>
</dbReference>
<dbReference type="InterPro" id="IPR006070">
    <property type="entry name" value="Sua5-like_dom"/>
</dbReference>
<dbReference type="PROSITE" id="PS00150">
    <property type="entry name" value="ACYLPHOSPHATASE_1"/>
    <property type="match status" value="1"/>
</dbReference>
<keyword evidence="9" id="KW-0378">Hydrolase</keyword>
<dbReference type="InterPro" id="IPR017968">
    <property type="entry name" value="Acylphosphatase_CS"/>
</dbReference>
<dbReference type="Pfam" id="PF00708">
    <property type="entry name" value="Acylphosphatase"/>
    <property type="match status" value="1"/>
</dbReference>
<evidence type="ECO:0000256" key="2">
    <source>
        <dbReference type="ARBA" id="ARBA00008097"/>
    </source>
</evidence>
<evidence type="ECO:0000256" key="5">
    <source>
        <dbReference type="ARBA" id="ARBA00022771"/>
    </source>
</evidence>
<comment type="function">
    <text evidence="8">Involved in the maturation of [NiFe] hydrogenases. Along with HypE, it catalyzes the synthesis of the CN ligands of the active site iron of [NiFe]-hydrogenases. HypF functions as a carbamoyl transferase using carbamoylphosphate as a substrate and transferring the carboxamido moiety in an ATP-dependent reaction to the thiolate of the C-terminal cysteine of HypE yielding a protein-S-carboxamide.</text>
</comment>
<dbReference type="RefSeq" id="WP_114696155.1">
    <property type="nucleotide sequence ID" value="NZ_QQOH01000003.1"/>
</dbReference>
<dbReference type="Proteomes" id="UP000253769">
    <property type="component" value="Unassembled WGS sequence"/>
</dbReference>
<dbReference type="Pfam" id="PF17788">
    <property type="entry name" value="HypF_C"/>
    <property type="match status" value="1"/>
</dbReference>
<feature type="domain" description="Acylphosphatase-like" evidence="10">
    <location>
        <begin position="4"/>
        <end position="93"/>
    </location>
</feature>
<dbReference type="GO" id="GO:0003998">
    <property type="term" value="F:acylphosphatase activity"/>
    <property type="evidence" value="ECO:0007669"/>
    <property type="project" value="UniProtKB-EC"/>
</dbReference>
<dbReference type="InterPro" id="IPR041440">
    <property type="entry name" value="HypF_C"/>
</dbReference>
<feature type="active site" evidence="9">
    <location>
        <position position="37"/>
    </location>
</feature>
<dbReference type="InterPro" id="IPR011125">
    <property type="entry name" value="Znf_HypF"/>
</dbReference>
<dbReference type="AlphaFoldDB" id="A0A369WCP9"/>
<dbReference type="Pfam" id="PF07503">
    <property type="entry name" value="zf-HYPF"/>
    <property type="match status" value="2"/>
</dbReference>
<dbReference type="Gene3D" id="3.30.110.120">
    <property type="match status" value="1"/>
</dbReference>
<evidence type="ECO:0000256" key="8">
    <source>
        <dbReference type="PIRNR" id="PIRNR006256"/>
    </source>
</evidence>
<keyword evidence="12" id="KW-0808">Transferase</keyword>
<keyword evidence="6" id="KW-0862">Zinc</keyword>
<dbReference type="GO" id="GO:0051604">
    <property type="term" value="P:protein maturation"/>
    <property type="evidence" value="ECO:0007669"/>
    <property type="project" value="TreeGrafter"/>
</dbReference>
<dbReference type="InterPro" id="IPR036046">
    <property type="entry name" value="Acylphosphatase-like_dom_sf"/>
</dbReference>
<dbReference type="GO" id="GO:0008270">
    <property type="term" value="F:zinc ion binding"/>
    <property type="evidence" value="ECO:0007669"/>
    <property type="project" value="UniProtKB-KW"/>
</dbReference>
<dbReference type="PANTHER" id="PTHR42959">
    <property type="entry name" value="CARBAMOYLTRANSFERASE"/>
    <property type="match status" value="1"/>
</dbReference>
<name>A0A369WCP9_9GAMM</name>
<evidence type="ECO:0000256" key="9">
    <source>
        <dbReference type="PROSITE-ProRule" id="PRU00520"/>
    </source>
</evidence>
<dbReference type="GO" id="GO:0003725">
    <property type="term" value="F:double-stranded RNA binding"/>
    <property type="evidence" value="ECO:0007669"/>
    <property type="project" value="InterPro"/>
</dbReference>
<dbReference type="Pfam" id="PF22521">
    <property type="entry name" value="HypF_C_2"/>
    <property type="match status" value="1"/>
</dbReference>
<evidence type="ECO:0000259" key="11">
    <source>
        <dbReference type="PROSITE" id="PS51163"/>
    </source>
</evidence>
<evidence type="ECO:0000256" key="7">
    <source>
        <dbReference type="ARBA" id="ARBA00048220"/>
    </source>
</evidence>
<dbReference type="Pfam" id="PF01300">
    <property type="entry name" value="Sua5_yciO_yrdC"/>
    <property type="match status" value="1"/>
</dbReference>
<dbReference type="EC" id="6.2.-.-" evidence="8"/>
<evidence type="ECO:0000256" key="1">
    <source>
        <dbReference type="ARBA" id="ARBA00004711"/>
    </source>
</evidence>
<keyword evidence="5" id="KW-0863">Zinc-finger</keyword>
<dbReference type="PIRSF" id="PIRSF006256">
    <property type="entry name" value="CMPcnvr_hdrg_mat"/>
    <property type="match status" value="1"/>
</dbReference>
<dbReference type="GO" id="GO:0016743">
    <property type="term" value="F:carboxyl- or carbamoyltransferase activity"/>
    <property type="evidence" value="ECO:0007669"/>
    <property type="project" value="UniProtKB-UniRule"/>
</dbReference>
<dbReference type="SUPFAM" id="SSF55821">
    <property type="entry name" value="YrdC/RibB"/>
    <property type="match status" value="1"/>
</dbReference>
<dbReference type="NCBIfam" id="TIGR00143">
    <property type="entry name" value="hypF"/>
    <property type="match status" value="1"/>
</dbReference>
<sequence length="804" mass="87936">MVGLHRLRIGGEVQGVGFRPHVYQLATRLKLPGRVLNDGAGVLVDLLCSAEQLEQFSRQLKDEIPPLASIDQFEQQPLPDPDNQIKPLFQQHPFYIDHSGAGPVQTQVAPDAATCPDCLSELFEPNDRRYRYPFINCTHCGPRYSIIRQLPYDRPATSMAKFELCSCCADEYANPQHRRFHAQPNACPDCGPQLWLADSEGQRLSVSDPIEAAVERLQQGQIVAIKGIGGFHLACDADNPAAVERLRQRKHRLSKPLAVMVASPASLESLVSFEPEQLAPLRSAQAPILLLAQKPDNGLPDAIAPGLNQLGVMLPYTPIQHLLFHQAAGCPAGTDWLEQPQSLRLVMTSANASGRPLVYRNDEAVSQLRGIADCLLLHDRDIQMRCDDAVVNGLPGLDSVAGSQSTVVRRGRGMAPKVVRLPCSGPSTLALGGFFKNSICVTQGDKAYLSQYIGDLDNPDNCRYLEQTLDHLCALFQIKPEQVVCDRHPDFYSSQFAHRLANERQLPLIEVQHHHAHAAAVAAEHHLNQPYLALTLDGLGLGDDGTLWGGELLKIEQGKMTRLGAFKPLSLPGGDRAAREPWRIGLGFLIEQGQDQLARQRYGDRPGYEVLTQMIRNRSHCPQTSSAGRLFDAAASLSGLCDLSSYEAEAAMRLESAAREAQATPEDRASLKLQNYFQIDADNRLDFSPLLLALPQRKQAEAADLFHRVLIQALSQWVTRARAQSGIDTVVLSGGCLLNRILSSGLQQALASVEGLQCYGAEQLPPNDSGLALGQAWVAIEQARLRAGADQQTEQPCAGGALTR</sequence>
<dbReference type="InterPro" id="IPR004421">
    <property type="entry name" value="Carbamoyltransferase_HypF"/>
</dbReference>
<comment type="catalytic activity">
    <reaction evidence="9">
        <text>an acyl phosphate + H2O = a carboxylate + phosphate + H(+)</text>
        <dbReference type="Rhea" id="RHEA:14965"/>
        <dbReference type="ChEBI" id="CHEBI:15377"/>
        <dbReference type="ChEBI" id="CHEBI:15378"/>
        <dbReference type="ChEBI" id="CHEBI:29067"/>
        <dbReference type="ChEBI" id="CHEBI:43474"/>
        <dbReference type="ChEBI" id="CHEBI:59918"/>
        <dbReference type="EC" id="3.6.1.7"/>
    </reaction>
</comment>
<dbReference type="PANTHER" id="PTHR42959:SF1">
    <property type="entry name" value="CARBAMOYLTRANSFERASE HYPF"/>
    <property type="match status" value="1"/>
</dbReference>
<dbReference type="UniPathway" id="UPA00335"/>
<feature type="active site" evidence="9">
    <location>
        <position position="19"/>
    </location>
</feature>
<evidence type="ECO:0000256" key="4">
    <source>
        <dbReference type="ARBA" id="ARBA00022723"/>
    </source>
</evidence>
<evidence type="ECO:0000313" key="12">
    <source>
        <dbReference type="EMBL" id="RDE19810.1"/>
    </source>
</evidence>
<evidence type="ECO:0000259" key="10">
    <source>
        <dbReference type="PROSITE" id="PS51160"/>
    </source>
</evidence>
<comment type="pathway">
    <text evidence="1 8">Protein modification; [NiFe] hydrogenase maturation.</text>
</comment>
<dbReference type="Gene3D" id="3.30.420.40">
    <property type="match status" value="1"/>
</dbReference>
<accession>A0A369WCP9</accession>
<feature type="domain" description="YrdC-like" evidence="11">
    <location>
        <begin position="207"/>
        <end position="413"/>
    </location>
</feature>
<comment type="caution">
    <text evidence="12">The sequence shown here is derived from an EMBL/GenBank/DDBJ whole genome shotgun (WGS) entry which is preliminary data.</text>
</comment>
<evidence type="ECO:0000256" key="6">
    <source>
        <dbReference type="ARBA" id="ARBA00022833"/>
    </source>
</evidence>
<evidence type="ECO:0000256" key="3">
    <source>
        <dbReference type="ARBA" id="ARBA00022598"/>
    </source>
</evidence>
<organism evidence="12 13">
    <name type="scientific">Motiliproteus coralliicola</name>
    <dbReference type="NCBI Taxonomy" id="2283196"/>
    <lineage>
        <taxon>Bacteria</taxon>
        <taxon>Pseudomonadati</taxon>
        <taxon>Pseudomonadota</taxon>
        <taxon>Gammaproteobacteria</taxon>
        <taxon>Oceanospirillales</taxon>
        <taxon>Oceanospirillaceae</taxon>
        <taxon>Motiliproteus</taxon>
    </lineage>
</organism>
<keyword evidence="4" id="KW-0479">Metal-binding</keyword>
<protein>
    <recommendedName>
        <fullName evidence="8">Carbamoyltransferase HypF</fullName>
        <ecNumber evidence="8">6.2.-.-</ecNumber>
    </recommendedName>
</protein>
<reference evidence="12 13" key="1">
    <citation type="submission" date="2018-07" db="EMBL/GenBank/DDBJ databases">
        <title>Motiliproteus coralliicola sp. nov., a bacterium isolated from Coral.</title>
        <authorList>
            <person name="Wang G."/>
        </authorList>
    </citation>
    <scope>NUCLEOTIDE SEQUENCE [LARGE SCALE GENOMIC DNA]</scope>
    <source>
        <strain evidence="12 13">C34</strain>
    </source>
</reference>
<keyword evidence="3" id="KW-0436">Ligase</keyword>
<dbReference type="InterPro" id="IPR001792">
    <property type="entry name" value="Acylphosphatase-like_dom"/>
</dbReference>
<comment type="catalytic activity">
    <reaction evidence="7 8">
        <text>C-terminal L-cysteinyl-[HypE protein] + carbamoyl phosphate + ATP + H2O = C-terminal S-carboxamide-L-cysteinyl-[HypE protein] + AMP + phosphate + diphosphate + H(+)</text>
        <dbReference type="Rhea" id="RHEA:55636"/>
        <dbReference type="Rhea" id="RHEA-COMP:14247"/>
        <dbReference type="Rhea" id="RHEA-COMP:14392"/>
        <dbReference type="ChEBI" id="CHEBI:15377"/>
        <dbReference type="ChEBI" id="CHEBI:15378"/>
        <dbReference type="ChEBI" id="CHEBI:30616"/>
        <dbReference type="ChEBI" id="CHEBI:33019"/>
        <dbReference type="ChEBI" id="CHEBI:43474"/>
        <dbReference type="ChEBI" id="CHEBI:58228"/>
        <dbReference type="ChEBI" id="CHEBI:76913"/>
        <dbReference type="ChEBI" id="CHEBI:139126"/>
        <dbReference type="ChEBI" id="CHEBI:456215"/>
    </reaction>
</comment>
<proteinExistence type="inferred from homology"/>
<dbReference type="OrthoDB" id="9808093at2"/>
<keyword evidence="13" id="KW-1185">Reference proteome</keyword>
<dbReference type="InterPro" id="IPR017945">
    <property type="entry name" value="DHBP_synth_RibB-like_a/b_dom"/>
</dbReference>
<dbReference type="EMBL" id="QQOH01000003">
    <property type="protein sequence ID" value="RDE19810.1"/>
    <property type="molecule type" value="Genomic_DNA"/>
</dbReference>
<dbReference type="Gene3D" id="3.30.420.360">
    <property type="match status" value="1"/>
</dbReference>
<dbReference type="Gene3D" id="3.90.870.50">
    <property type="match status" value="1"/>
</dbReference>
<dbReference type="InterPro" id="IPR055128">
    <property type="entry name" value="HypF_C_2"/>
</dbReference>
<dbReference type="PROSITE" id="PS51163">
    <property type="entry name" value="YRDC"/>
    <property type="match status" value="1"/>
</dbReference>
<dbReference type="GO" id="GO:0016874">
    <property type="term" value="F:ligase activity"/>
    <property type="evidence" value="ECO:0007669"/>
    <property type="project" value="UniProtKB-UniRule"/>
</dbReference>
<dbReference type="SUPFAM" id="SSF54975">
    <property type="entry name" value="Acylphosphatase/BLUF domain-like"/>
    <property type="match status" value="1"/>
</dbReference>
<dbReference type="PROSITE" id="PS51160">
    <property type="entry name" value="ACYLPHOSPHATASE_3"/>
    <property type="match status" value="1"/>
</dbReference>
<comment type="similarity">
    <text evidence="2 8">Belongs to the carbamoyltransferase HypF family.</text>
</comment>
<gene>
    <name evidence="12" type="primary">hypF</name>
    <name evidence="12" type="ORF">DV711_13130</name>
</gene>
<evidence type="ECO:0000313" key="13">
    <source>
        <dbReference type="Proteomes" id="UP000253769"/>
    </source>
</evidence>